<keyword evidence="1" id="KW-1185">Reference proteome</keyword>
<sequence length="119" mass="13860">MRSRLPVAQFANMACTIVRHWSQIRNPEAVNFVPFDSEAPVKEKDNEEAYGLIREKRKMLTQRSDGVITTFIANKGLINLTSEQVRAYKQRFHENHWPSFDTYVEMGVLMWAVSIPMEN</sequence>
<reference evidence="2" key="1">
    <citation type="submission" date="2022-11" db="UniProtKB">
        <authorList>
            <consortium name="WormBaseParasite"/>
        </authorList>
    </citation>
    <scope>IDENTIFICATION</scope>
</reference>
<proteinExistence type="predicted"/>
<accession>A0A914V8V2</accession>
<dbReference type="WBParaSite" id="PSAMB.scaffold1674size28796.g14356.t1">
    <property type="protein sequence ID" value="PSAMB.scaffold1674size28796.g14356.t1"/>
    <property type="gene ID" value="PSAMB.scaffold1674size28796.g14356"/>
</dbReference>
<evidence type="ECO:0000313" key="1">
    <source>
        <dbReference type="Proteomes" id="UP000887566"/>
    </source>
</evidence>
<name>A0A914V8V2_9BILA</name>
<dbReference type="AlphaFoldDB" id="A0A914V8V2"/>
<evidence type="ECO:0000313" key="2">
    <source>
        <dbReference type="WBParaSite" id="PSAMB.scaffold1674size28796.g14356.t1"/>
    </source>
</evidence>
<dbReference type="Proteomes" id="UP000887566">
    <property type="component" value="Unplaced"/>
</dbReference>
<protein>
    <submittedName>
        <fullName evidence="2">Uncharacterized protein</fullName>
    </submittedName>
</protein>
<organism evidence="1 2">
    <name type="scientific">Plectus sambesii</name>
    <dbReference type="NCBI Taxonomy" id="2011161"/>
    <lineage>
        <taxon>Eukaryota</taxon>
        <taxon>Metazoa</taxon>
        <taxon>Ecdysozoa</taxon>
        <taxon>Nematoda</taxon>
        <taxon>Chromadorea</taxon>
        <taxon>Plectida</taxon>
        <taxon>Plectina</taxon>
        <taxon>Plectoidea</taxon>
        <taxon>Plectidae</taxon>
        <taxon>Plectus</taxon>
    </lineage>
</organism>